<protein>
    <submittedName>
        <fullName evidence="3">Uncharacterized protein</fullName>
    </submittedName>
</protein>
<sequence length="60" mass="7041">MKKFQVSRIFSKSLTSSTMIPRNFNNRTLAFYLSTSNFPRVFSSLLCFTMFIYLFILNLG</sequence>
<keyword evidence="1" id="KW-0472">Membrane</keyword>
<organism evidence="2 3">
    <name type="scientific">Heterorhabditis bacteriophora</name>
    <name type="common">Entomopathogenic nematode worm</name>
    <dbReference type="NCBI Taxonomy" id="37862"/>
    <lineage>
        <taxon>Eukaryota</taxon>
        <taxon>Metazoa</taxon>
        <taxon>Ecdysozoa</taxon>
        <taxon>Nematoda</taxon>
        <taxon>Chromadorea</taxon>
        <taxon>Rhabditida</taxon>
        <taxon>Rhabditina</taxon>
        <taxon>Rhabditomorpha</taxon>
        <taxon>Strongyloidea</taxon>
        <taxon>Heterorhabditidae</taxon>
        <taxon>Heterorhabditis</taxon>
    </lineage>
</organism>
<keyword evidence="1" id="KW-1133">Transmembrane helix</keyword>
<dbReference type="WBParaSite" id="Hba_07268">
    <property type="protein sequence ID" value="Hba_07268"/>
    <property type="gene ID" value="Hba_07268"/>
</dbReference>
<name>A0A1I7WQ37_HETBA</name>
<feature type="transmembrane region" description="Helical" evidence="1">
    <location>
        <begin position="41"/>
        <end position="59"/>
    </location>
</feature>
<proteinExistence type="predicted"/>
<dbReference type="AlphaFoldDB" id="A0A1I7WQ37"/>
<keyword evidence="1" id="KW-0812">Transmembrane</keyword>
<evidence type="ECO:0000313" key="2">
    <source>
        <dbReference type="Proteomes" id="UP000095283"/>
    </source>
</evidence>
<dbReference type="Proteomes" id="UP000095283">
    <property type="component" value="Unplaced"/>
</dbReference>
<accession>A0A1I7WQ37</accession>
<keyword evidence="2" id="KW-1185">Reference proteome</keyword>
<reference evidence="3" key="1">
    <citation type="submission" date="2016-11" db="UniProtKB">
        <authorList>
            <consortium name="WormBaseParasite"/>
        </authorList>
    </citation>
    <scope>IDENTIFICATION</scope>
</reference>
<evidence type="ECO:0000256" key="1">
    <source>
        <dbReference type="SAM" id="Phobius"/>
    </source>
</evidence>
<evidence type="ECO:0000313" key="3">
    <source>
        <dbReference type="WBParaSite" id="Hba_07268"/>
    </source>
</evidence>